<keyword evidence="1" id="KW-0051">Antiviral defense</keyword>
<evidence type="ECO:0000313" key="2">
    <source>
        <dbReference type="EMBL" id="SFE09944.1"/>
    </source>
</evidence>
<dbReference type="AlphaFoldDB" id="A0A1I1XRM0"/>
<name>A0A1I1XRM0_9RHOB</name>
<dbReference type="GO" id="GO:0016779">
    <property type="term" value="F:nucleotidyltransferase activity"/>
    <property type="evidence" value="ECO:0007669"/>
    <property type="project" value="InterPro"/>
</dbReference>
<sequence>MNQHLNPFRQTDALDEVLLDVAALIELSPRDRRVADNRYRLLKQHLERKGSPLAPYLVDGVSLIYAQGSIATSTTIVSGTEDDRFDVDAIVEIDVPAHWDNDRALDLLEESLQGFPGVVKIVRCTRCVQLQFAFMHMDVTIMDRSARLAVERAGEIFHSPDKGESSRVPSNPWGFTSWFRRTVGIGQEAFKEILRRHRGAAGRDRLPLLNENERLVVAKADQVDLPPMIPSAIDAQEAVALKLMKRFLNLRYEGLPVKRAPSIYLTKRAGDVGYVPQALTAQLFALADSTAKIMRNHIASGTRPRELNPSYPPDRINDRWPAEGAAGVKDMKMFAEQLEYLCARLEQMAIAPLDDMAKAIDELFGERVGKAQREAMTARYDRRQEPGLLFAAPRSGAIAAPAIVTAPQTYREVPRHNFHPLILGGGDEG</sequence>
<proteinExistence type="predicted"/>
<dbReference type="EMBL" id="FOMS01000006">
    <property type="protein sequence ID" value="SFE09944.1"/>
    <property type="molecule type" value="Genomic_DNA"/>
</dbReference>
<protein>
    <recommendedName>
        <fullName evidence="4">Nucleotidyltransferase</fullName>
    </recommendedName>
</protein>
<evidence type="ECO:0008006" key="4">
    <source>
        <dbReference type="Google" id="ProtNLM"/>
    </source>
</evidence>
<reference evidence="2 3" key="1">
    <citation type="submission" date="2016-10" db="EMBL/GenBank/DDBJ databases">
        <authorList>
            <person name="Varghese N."/>
            <person name="Submissions S."/>
        </authorList>
    </citation>
    <scope>NUCLEOTIDE SEQUENCE [LARGE SCALE GENOMIC DNA]</scope>
    <source>
        <strain evidence="3">YIM D21,KCTC 23444,ACCC 10710</strain>
    </source>
</reference>
<evidence type="ECO:0000256" key="1">
    <source>
        <dbReference type="ARBA" id="ARBA00023118"/>
    </source>
</evidence>
<dbReference type="CDD" id="cd05400">
    <property type="entry name" value="NT_2-5OAS_ClassI-CCAase"/>
    <property type="match status" value="1"/>
</dbReference>
<dbReference type="GO" id="GO:0051607">
    <property type="term" value="P:defense response to virus"/>
    <property type="evidence" value="ECO:0007669"/>
    <property type="project" value="UniProtKB-KW"/>
</dbReference>
<dbReference type="Proteomes" id="UP000325289">
    <property type="component" value="Unassembled WGS sequence"/>
</dbReference>
<dbReference type="OrthoDB" id="1118920at2"/>
<organism evidence="2 3">
    <name type="scientific">Roseivivax sediminis</name>
    <dbReference type="NCBI Taxonomy" id="936889"/>
    <lineage>
        <taxon>Bacteria</taxon>
        <taxon>Pseudomonadati</taxon>
        <taxon>Pseudomonadota</taxon>
        <taxon>Alphaproteobacteria</taxon>
        <taxon>Rhodobacterales</taxon>
        <taxon>Roseobacteraceae</taxon>
        <taxon>Roseivivax</taxon>
    </lineage>
</organism>
<keyword evidence="3" id="KW-1185">Reference proteome</keyword>
<gene>
    <name evidence="2" type="ORF">SAMN04515678_106110</name>
</gene>
<dbReference type="InterPro" id="IPR006116">
    <property type="entry name" value="NT_2-5OAS_ClassI-CCAase"/>
</dbReference>
<evidence type="ECO:0000313" key="3">
    <source>
        <dbReference type="Proteomes" id="UP000325289"/>
    </source>
</evidence>
<accession>A0A1I1XRM0</accession>
<dbReference type="RefSeq" id="WP_149755945.1">
    <property type="nucleotide sequence ID" value="NZ_FOMS01000006.1"/>
</dbReference>